<dbReference type="PANTHER" id="PTHR23272">
    <property type="entry name" value="BED FINGER-RELATED"/>
    <property type="match status" value="1"/>
</dbReference>
<name>A0ABQ8AH19_BRANA</name>
<feature type="domain" description="hAT-like transposase RNase-H fold" evidence="2">
    <location>
        <begin position="282"/>
        <end position="347"/>
    </location>
</feature>
<evidence type="ECO:0000259" key="2">
    <source>
        <dbReference type="Pfam" id="PF14372"/>
    </source>
</evidence>
<comment type="caution">
    <text evidence="3">The sequence shown here is derived from an EMBL/GenBank/DDBJ whole genome shotgun (WGS) entry which is preliminary data.</text>
</comment>
<dbReference type="SUPFAM" id="SSF53098">
    <property type="entry name" value="Ribonuclease H-like"/>
    <property type="match status" value="2"/>
</dbReference>
<dbReference type="InterPro" id="IPR012337">
    <property type="entry name" value="RNaseH-like_sf"/>
</dbReference>
<dbReference type="InterPro" id="IPR008906">
    <property type="entry name" value="HATC_C_dom"/>
</dbReference>
<protein>
    <submittedName>
        <fullName evidence="3">Uncharacterized protein</fullName>
    </submittedName>
</protein>
<dbReference type="Pfam" id="PF14372">
    <property type="entry name" value="hAT-like_RNase-H"/>
    <property type="match status" value="1"/>
</dbReference>
<evidence type="ECO:0000313" key="3">
    <source>
        <dbReference type="EMBL" id="KAH0891503.1"/>
    </source>
</evidence>
<accession>A0ABQ8AH19</accession>
<dbReference type="Proteomes" id="UP000824890">
    <property type="component" value="Unassembled WGS sequence"/>
</dbReference>
<gene>
    <name evidence="3" type="ORF">HID58_053932</name>
</gene>
<feature type="domain" description="HAT C-terminal dimerisation" evidence="1">
    <location>
        <begin position="430"/>
        <end position="511"/>
    </location>
</feature>
<dbReference type="EMBL" id="JAGKQM010000013">
    <property type="protein sequence ID" value="KAH0891503.1"/>
    <property type="molecule type" value="Genomic_DNA"/>
</dbReference>
<organism evidence="3 4">
    <name type="scientific">Brassica napus</name>
    <name type="common">Rape</name>
    <dbReference type="NCBI Taxonomy" id="3708"/>
    <lineage>
        <taxon>Eukaryota</taxon>
        <taxon>Viridiplantae</taxon>
        <taxon>Streptophyta</taxon>
        <taxon>Embryophyta</taxon>
        <taxon>Tracheophyta</taxon>
        <taxon>Spermatophyta</taxon>
        <taxon>Magnoliopsida</taxon>
        <taxon>eudicotyledons</taxon>
        <taxon>Gunneridae</taxon>
        <taxon>Pentapetalae</taxon>
        <taxon>rosids</taxon>
        <taxon>malvids</taxon>
        <taxon>Brassicales</taxon>
        <taxon>Brassicaceae</taxon>
        <taxon>Brassiceae</taxon>
        <taxon>Brassica</taxon>
    </lineage>
</organism>
<dbReference type="Pfam" id="PF05699">
    <property type="entry name" value="Dimer_Tnp_hAT"/>
    <property type="match status" value="2"/>
</dbReference>
<keyword evidence="4" id="KW-1185">Reference proteome</keyword>
<dbReference type="PANTHER" id="PTHR23272:SF135">
    <property type="entry name" value="ZINC FINGER BED DOMAIN-CONTAINING PROTEIN DAYSLEEPER-LIKE"/>
    <property type="match status" value="1"/>
</dbReference>
<sequence>MAKVAIGNLINPTLENSAITEMVHIVCPTFSLDTSKLHNAILQLYQEGKEKIEKLLKDAQGKLTLSCEWMVLGDWKWTSEDIVGPILHQDFMVISVYFADEDFKMRKWILAYHPHSPEDMKLKDVYLDSLKNVVTDYEIENKVSTLLVPNSVDLGLDGFSKWIEEEGGSNQINPNVFLIYCCSDMFRLMVDDMYKDVRISCLMDRVRILLGWESDGRLYPTHWTYTLNKLQTAVDMEAKDVFEDDKYDYYDYPSDEEWIRIRTFCKLTGCIYKVAKELFDGEYPTANVYFHLLVELKVMLREEVKNGDGDYFLGKAKEILEGFDKYWNEMFLVLATASVLDPRFKLNDQGSKAETVVDYLRSLYSCYAASDIRPLPERAAEPSPRCILYMFGDESEEEEEKKPDGYGDFAFFQEYLKFEGCCSREFHESELDSYFKEPVLEWRKDFDALKWWRDESSKYPILSRLARDILSIPISRGTSNRAYVADKRECPEFIVALEGKLLNAMMCGENMMKNQNSDDSTDDFEYDFEDDEENETDAHKAMPNWLQINPITIRKEILKLHETQKIKAKKFLKDFQGKLTLSYEGMISASARDYTCLTAHFIDDNFNVRSWILGFTTGASIPLDDIYCMDSPVSVVYCCADLFRLMINDLYSEFSWSLYEDLRMLVGWGRLSSTNWNVRLYHLQQAVGMQKEDAFSKDEVYDDYDKPSDEEWVKIRTFCRLAGVIYKVAEEIFEGGYSTSNVYFHLLAELKYLRNVYARYAANDIFRKPIYPVDYEEEDADDEEEEEDKEENKPDAYEDFVLFKEYLKFEGGRSREFQESELDSYLKEPVMEWNKDFKALEWWKEESQKYPILSRVARDILSIPISRATSYDAYVSEIREPPGYVLSMDAKAANAMVCGRSWLSLIPI</sequence>
<dbReference type="InterPro" id="IPR025525">
    <property type="entry name" value="hAT-like_transposase_RNase-H"/>
</dbReference>
<evidence type="ECO:0000259" key="1">
    <source>
        <dbReference type="Pfam" id="PF05699"/>
    </source>
</evidence>
<evidence type="ECO:0000313" key="4">
    <source>
        <dbReference type="Proteomes" id="UP000824890"/>
    </source>
</evidence>
<proteinExistence type="predicted"/>
<feature type="domain" description="HAT C-terminal dimerisation" evidence="1">
    <location>
        <begin position="821"/>
        <end position="903"/>
    </location>
</feature>
<reference evidence="3 4" key="1">
    <citation type="submission" date="2021-05" db="EMBL/GenBank/DDBJ databases">
        <title>Genome Assembly of Synthetic Allotetraploid Brassica napus Reveals Homoeologous Exchanges between Subgenomes.</title>
        <authorList>
            <person name="Davis J.T."/>
        </authorList>
    </citation>
    <scope>NUCLEOTIDE SEQUENCE [LARGE SCALE GENOMIC DNA]</scope>
    <source>
        <strain evidence="4">cv. Da-Ae</strain>
        <tissue evidence="3">Seedling</tissue>
    </source>
</reference>